<organism evidence="1 2">
    <name type="scientific">Cichorium intybus</name>
    <name type="common">Chicory</name>
    <dbReference type="NCBI Taxonomy" id="13427"/>
    <lineage>
        <taxon>Eukaryota</taxon>
        <taxon>Viridiplantae</taxon>
        <taxon>Streptophyta</taxon>
        <taxon>Embryophyta</taxon>
        <taxon>Tracheophyta</taxon>
        <taxon>Spermatophyta</taxon>
        <taxon>Magnoliopsida</taxon>
        <taxon>eudicotyledons</taxon>
        <taxon>Gunneridae</taxon>
        <taxon>Pentapetalae</taxon>
        <taxon>asterids</taxon>
        <taxon>campanulids</taxon>
        <taxon>Asterales</taxon>
        <taxon>Asteraceae</taxon>
        <taxon>Cichorioideae</taxon>
        <taxon>Cichorieae</taxon>
        <taxon>Cichoriinae</taxon>
        <taxon>Cichorium</taxon>
    </lineage>
</organism>
<protein>
    <submittedName>
        <fullName evidence="1">Uncharacterized protein</fullName>
    </submittedName>
</protein>
<comment type="caution">
    <text evidence="1">The sequence shown here is derived from an EMBL/GenBank/DDBJ whole genome shotgun (WGS) entry which is preliminary data.</text>
</comment>
<sequence length="95" mass="10545">MTVGPTGAFASVGKERSTVAVSSLDHVLCRSGHVRDNCHPVLEKRNFAADKENAKKDAKPLFFIQHEVDESIILLKEIIVGFCLSIYIDKESLFI</sequence>
<reference evidence="2" key="1">
    <citation type="journal article" date="2022" name="Mol. Ecol. Resour.">
        <title>The genomes of chicory, endive, great burdock and yacon provide insights into Asteraceae palaeo-polyploidization history and plant inulin production.</title>
        <authorList>
            <person name="Fan W."/>
            <person name="Wang S."/>
            <person name="Wang H."/>
            <person name="Wang A."/>
            <person name="Jiang F."/>
            <person name="Liu H."/>
            <person name="Zhao H."/>
            <person name="Xu D."/>
            <person name="Zhang Y."/>
        </authorList>
    </citation>
    <scope>NUCLEOTIDE SEQUENCE [LARGE SCALE GENOMIC DNA]</scope>
    <source>
        <strain evidence="2">cv. Punajuju</strain>
    </source>
</reference>
<name>A0ACB9DZW2_CICIN</name>
<dbReference type="Proteomes" id="UP001055811">
    <property type="component" value="Linkage Group LG04"/>
</dbReference>
<evidence type="ECO:0000313" key="1">
    <source>
        <dbReference type="EMBL" id="KAI3751863.1"/>
    </source>
</evidence>
<keyword evidence="2" id="KW-1185">Reference proteome</keyword>
<dbReference type="EMBL" id="CM042012">
    <property type="protein sequence ID" value="KAI3751863.1"/>
    <property type="molecule type" value="Genomic_DNA"/>
</dbReference>
<accession>A0ACB9DZW2</accession>
<gene>
    <name evidence="1" type="ORF">L2E82_22954</name>
</gene>
<evidence type="ECO:0000313" key="2">
    <source>
        <dbReference type="Proteomes" id="UP001055811"/>
    </source>
</evidence>
<proteinExistence type="predicted"/>
<reference evidence="1 2" key="2">
    <citation type="journal article" date="2022" name="Mol. Ecol. Resour.">
        <title>The genomes of chicory, endive, great burdock and yacon provide insights into Asteraceae paleo-polyploidization history and plant inulin production.</title>
        <authorList>
            <person name="Fan W."/>
            <person name="Wang S."/>
            <person name="Wang H."/>
            <person name="Wang A."/>
            <person name="Jiang F."/>
            <person name="Liu H."/>
            <person name="Zhao H."/>
            <person name="Xu D."/>
            <person name="Zhang Y."/>
        </authorList>
    </citation>
    <scope>NUCLEOTIDE SEQUENCE [LARGE SCALE GENOMIC DNA]</scope>
    <source>
        <strain evidence="2">cv. Punajuju</strain>
        <tissue evidence="1">Leaves</tissue>
    </source>
</reference>